<keyword evidence="4" id="KW-0479">Metal-binding</keyword>
<proteinExistence type="inferred from homology"/>
<dbReference type="GO" id="GO:0004565">
    <property type="term" value="F:beta-galactosidase activity"/>
    <property type="evidence" value="ECO:0007669"/>
    <property type="project" value="UniProtKB-EC"/>
</dbReference>
<evidence type="ECO:0000259" key="9">
    <source>
        <dbReference type="Pfam" id="PF08532"/>
    </source>
</evidence>
<dbReference type="PANTHER" id="PTHR36447:SF2">
    <property type="entry name" value="BETA-GALACTOSIDASE YESZ"/>
    <property type="match status" value="1"/>
</dbReference>
<reference evidence="11" key="2">
    <citation type="submission" date="2010-01" db="EMBL/GenBank/DDBJ databases">
        <title>The complete genome of Conexibacter woesei DSM 14684.</title>
        <authorList>
            <consortium name="US DOE Joint Genome Institute (JGI-PGF)"/>
            <person name="Lucas S."/>
            <person name="Copeland A."/>
            <person name="Lapidus A."/>
            <person name="Glavina del Rio T."/>
            <person name="Dalin E."/>
            <person name="Tice H."/>
            <person name="Bruce D."/>
            <person name="Goodwin L."/>
            <person name="Pitluck S."/>
            <person name="Kyrpides N."/>
            <person name="Mavromatis K."/>
            <person name="Ivanova N."/>
            <person name="Mikhailova N."/>
            <person name="Chertkov O."/>
            <person name="Brettin T."/>
            <person name="Detter J.C."/>
            <person name="Han C."/>
            <person name="Larimer F."/>
            <person name="Land M."/>
            <person name="Hauser L."/>
            <person name="Markowitz V."/>
            <person name="Cheng J.-F."/>
            <person name="Hugenholtz P."/>
            <person name="Woyke T."/>
            <person name="Wu D."/>
            <person name="Pukall R."/>
            <person name="Steenblock K."/>
            <person name="Schneider S."/>
            <person name="Klenk H.-P."/>
            <person name="Eisen J.A."/>
        </authorList>
    </citation>
    <scope>NUCLEOTIDE SEQUENCE [LARGE SCALE GENOMIC DNA]</scope>
    <source>
        <strain evidence="11">DSM 14684 / CIP 108061 / JCM 11494 / NBRC 100937 / ID131577</strain>
    </source>
</reference>
<evidence type="ECO:0000256" key="1">
    <source>
        <dbReference type="ARBA" id="ARBA00001412"/>
    </source>
</evidence>
<evidence type="ECO:0000256" key="6">
    <source>
        <dbReference type="ARBA" id="ARBA00022833"/>
    </source>
</evidence>
<gene>
    <name evidence="10" type="ordered locus">Cwoe_5076</name>
</gene>
<dbReference type="PANTHER" id="PTHR36447">
    <property type="entry name" value="BETA-GALACTOSIDASE GANA"/>
    <property type="match status" value="1"/>
</dbReference>
<evidence type="ECO:0000259" key="8">
    <source>
        <dbReference type="Pfam" id="PF02449"/>
    </source>
</evidence>
<evidence type="ECO:0000313" key="10">
    <source>
        <dbReference type="EMBL" id="ADB53485.1"/>
    </source>
</evidence>
<evidence type="ECO:0000256" key="3">
    <source>
        <dbReference type="ARBA" id="ARBA00012756"/>
    </source>
</evidence>
<dbReference type="HOGENOM" id="CLU_356330_0_0_11"/>
<protein>
    <recommendedName>
        <fullName evidence="3">beta-galactosidase</fullName>
        <ecNumber evidence="3">3.2.1.23</ecNumber>
    </recommendedName>
</protein>
<dbReference type="STRING" id="469383.Cwoe_5076"/>
<keyword evidence="6" id="KW-0862">Zinc</keyword>
<dbReference type="Proteomes" id="UP000008229">
    <property type="component" value="Chromosome"/>
</dbReference>
<dbReference type="Gene3D" id="3.40.50.880">
    <property type="match status" value="1"/>
</dbReference>
<dbReference type="KEGG" id="cwo:Cwoe_5076"/>
<name>D3FD93_CONWI</name>
<dbReference type="SUPFAM" id="SSF52317">
    <property type="entry name" value="Class I glutamine amidotransferase-like"/>
    <property type="match status" value="1"/>
</dbReference>
<evidence type="ECO:0000256" key="5">
    <source>
        <dbReference type="ARBA" id="ARBA00022801"/>
    </source>
</evidence>
<dbReference type="CAZy" id="GH42">
    <property type="family name" value="Glycoside Hydrolase Family 42"/>
</dbReference>
<dbReference type="InterPro" id="IPR013738">
    <property type="entry name" value="Beta_galactosidase_Trimer"/>
</dbReference>
<comment type="similarity">
    <text evidence="2">Belongs to the glycosyl hydrolase 42 family.</text>
</comment>
<evidence type="ECO:0000313" key="11">
    <source>
        <dbReference type="Proteomes" id="UP000008229"/>
    </source>
</evidence>
<dbReference type="SUPFAM" id="SSF51445">
    <property type="entry name" value="(Trans)glycosidases"/>
    <property type="match status" value="1"/>
</dbReference>
<dbReference type="EC" id="3.2.1.23" evidence="3"/>
<keyword evidence="7" id="KW-0326">Glycosidase</keyword>
<dbReference type="OrthoDB" id="9800974at2"/>
<dbReference type="Pfam" id="PF02449">
    <property type="entry name" value="Glyco_hydro_42"/>
    <property type="match status" value="1"/>
</dbReference>
<feature type="domain" description="Beta-galactosidase trimerisation" evidence="9">
    <location>
        <begin position="437"/>
        <end position="619"/>
    </location>
</feature>
<evidence type="ECO:0000256" key="4">
    <source>
        <dbReference type="ARBA" id="ARBA00022723"/>
    </source>
</evidence>
<accession>D3FD93</accession>
<dbReference type="GO" id="GO:0005975">
    <property type="term" value="P:carbohydrate metabolic process"/>
    <property type="evidence" value="ECO:0007669"/>
    <property type="project" value="InterPro"/>
</dbReference>
<evidence type="ECO:0000256" key="7">
    <source>
        <dbReference type="ARBA" id="ARBA00023295"/>
    </source>
</evidence>
<reference evidence="10 11" key="1">
    <citation type="journal article" date="2010" name="Stand. Genomic Sci.">
        <title>Complete genome sequence of Conexibacter woesei type strain (ID131577).</title>
        <authorList>
            <person name="Pukall R."/>
            <person name="Lapidus A."/>
            <person name="Glavina Del Rio T."/>
            <person name="Copeland A."/>
            <person name="Tice H."/>
            <person name="Cheng J.-F."/>
            <person name="Lucas S."/>
            <person name="Chen F."/>
            <person name="Nolan M."/>
            <person name="Bruce D."/>
            <person name="Goodwin L."/>
            <person name="Pitluck S."/>
            <person name="Mavromatis K."/>
            <person name="Ivanova N."/>
            <person name="Ovchinnikova G."/>
            <person name="Pati A."/>
            <person name="Chen A."/>
            <person name="Palaniappan K."/>
            <person name="Land M."/>
            <person name="Hauser L."/>
            <person name="Chang Y.-J."/>
            <person name="Jeffries C.D."/>
            <person name="Chain P."/>
            <person name="Meincke L."/>
            <person name="Sims D."/>
            <person name="Brettin T."/>
            <person name="Detter J.C."/>
            <person name="Rohde M."/>
            <person name="Goeker M."/>
            <person name="Bristow J."/>
            <person name="Eisen J.A."/>
            <person name="Markowitz V."/>
            <person name="Kyrpides N.C."/>
            <person name="Klenk H.-P."/>
            <person name="Hugenholtz P."/>
        </authorList>
    </citation>
    <scope>NUCLEOTIDE SEQUENCE [LARGE SCALE GENOMIC DNA]</scope>
    <source>
        <strain evidence="11">DSM 14684 / CIP 108061 / JCM 11494 / NBRC 100937 / ID131577</strain>
    </source>
</reference>
<evidence type="ECO:0000256" key="2">
    <source>
        <dbReference type="ARBA" id="ARBA00005940"/>
    </source>
</evidence>
<dbReference type="RefSeq" id="WP_012936536.1">
    <property type="nucleotide sequence ID" value="NC_013739.1"/>
</dbReference>
<dbReference type="InterPro" id="IPR029062">
    <property type="entry name" value="Class_I_gatase-like"/>
</dbReference>
<dbReference type="Pfam" id="PF08532">
    <property type="entry name" value="Glyco_hydro_42M"/>
    <property type="match status" value="1"/>
</dbReference>
<dbReference type="AlphaFoldDB" id="D3FD93"/>
<dbReference type="GO" id="GO:0046872">
    <property type="term" value="F:metal ion binding"/>
    <property type="evidence" value="ECO:0007669"/>
    <property type="project" value="UniProtKB-KW"/>
</dbReference>
<feature type="domain" description="Glycoside hydrolase family 42 N-terminal" evidence="8">
    <location>
        <begin position="14"/>
        <end position="387"/>
    </location>
</feature>
<organism evidence="10 11">
    <name type="scientific">Conexibacter woesei (strain DSM 14684 / CCUG 47730 / CIP 108061 / JCM 11494 / NBRC 100937 / ID131577)</name>
    <dbReference type="NCBI Taxonomy" id="469383"/>
    <lineage>
        <taxon>Bacteria</taxon>
        <taxon>Bacillati</taxon>
        <taxon>Actinomycetota</taxon>
        <taxon>Thermoleophilia</taxon>
        <taxon>Solirubrobacterales</taxon>
        <taxon>Conexibacteraceae</taxon>
        <taxon>Conexibacter</taxon>
    </lineage>
</organism>
<comment type="catalytic activity">
    <reaction evidence="1">
        <text>Hydrolysis of terminal non-reducing beta-D-galactose residues in beta-D-galactosides.</text>
        <dbReference type="EC" id="3.2.1.23"/>
    </reaction>
</comment>
<dbReference type="GO" id="GO:0009341">
    <property type="term" value="C:beta-galactosidase complex"/>
    <property type="evidence" value="ECO:0007669"/>
    <property type="project" value="InterPro"/>
</dbReference>
<dbReference type="EMBL" id="CP001854">
    <property type="protein sequence ID" value="ADB53485.1"/>
    <property type="molecule type" value="Genomic_DNA"/>
</dbReference>
<dbReference type="InterPro" id="IPR003476">
    <property type="entry name" value="Glyco_hydro_42"/>
</dbReference>
<dbReference type="InterPro" id="IPR013529">
    <property type="entry name" value="Glyco_hydro_42_N"/>
</dbReference>
<dbReference type="eggNOG" id="COG1874">
    <property type="taxonomic scope" value="Bacteria"/>
</dbReference>
<dbReference type="CDD" id="cd03143">
    <property type="entry name" value="A4_beta-galactosidase_middle_domain"/>
    <property type="match status" value="1"/>
</dbReference>
<dbReference type="Gene3D" id="3.20.20.80">
    <property type="entry name" value="Glycosidases"/>
    <property type="match status" value="1"/>
</dbReference>
<dbReference type="InterPro" id="IPR017853">
    <property type="entry name" value="GH"/>
</dbReference>
<keyword evidence="11" id="KW-1185">Reference proteome</keyword>
<keyword evidence="5 10" id="KW-0378">Hydrolase</keyword>
<sequence>MILATQYHRPPFPRRDRWRDDLARIRATGFDTIVLTAPWAWIEPEPGAYDFADQDELVALAGEIGLKVVINLWTELQPVWIERELPDARLVDHTGRPVVSSPLAYAQFGVMPGGCTDHPGVRERASAFMTATAERFAGAENLLLWDCWNEIRWMTQADGHVCHCEHTVARFRDWLRERHGDLDGLNAAWQRRYRSWDDVAMAKLPTRTYTDVMAYQAFLTRRAAVDLRWRRDAVHAGDSSRPILAHTAFPSAFSSGEWFEYEPALARGNDFELADQVDGLGSSHFPAFIHTSAVEYATRLEASRSSAGGFNWIAELQGGAAGHGLQPMRAVPGRLQARWVWNGIARGAKAVSFWCWRDEVFGREAAGFGIVGDDGHRDERLAELRRTADLLEAHGPLLDAYAPAPARVGVVLEPSAYQLDWAGSGRTGGLKVGAGSGYQAAHDLQGHLLALERLQIPYDVVDPSHAHDLSGYALLVMPWPLVVDPAFGERVLAWTRAGGTLLTGAELDAFDAAGLYRYQDERPFANALGLRGSGLRQPDGRALEYELDGTRGELRTATWVVPQDAAVSAGADVLAADERGATVVRRAVGDGHVVAVGTNAGLAYFEQRDAGFERFLRTLAEGAGALAPLRCSIEDGERVQWRHGAAGEHGELLFVINEGAAADVTFDWPADRLPAAAAHDLTSGTELELARDGERLTLRLPLREEGYHVVRLT</sequence>